<dbReference type="EMBL" id="SBKP01000008">
    <property type="protein sequence ID" value="RXR28665.1"/>
    <property type="molecule type" value="Genomic_DNA"/>
</dbReference>
<comment type="caution">
    <text evidence="1">The sequence shown here is derived from an EMBL/GenBank/DDBJ whole genome shotgun (WGS) entry which is preliminary data.</text>
</comment>
<keyword evidence="2" id="KW-1185">Reference proteome</keyword>
<dbReference type="SUPFAM" id="SSF53187">
    <property type="entry name" value="Zn-dependent exopeptidases"/>
    <property type="match status" value="1"/>
</dbReference>
<organism evidence="1 2">
    <name type="scientific">Sphingobium fluviale</name>
    <dbReference type="NCBI Taxonomy" id="2506423"/>
    <lineage>
        <taxon>Bacteria</taxon>
        <taxon>Pseudomonadati</taxon>
        <taxon>Pseudomonadota</taxon>
        <taxon>Alphaproteobacteria</taxon>
        <taxon>Sphingomonadales</taxon>
        <taxon>Sphingomonadaceae</taxon>
        <taxon>Sphingobium</taxon>
    </lineage>
</organism>
<gene>
    <name evidence="1" type="ORF">EQG66_09440</name>
</gene>
<proteinExistence type="predicted"/>
<dbReference type="GO" id="GO:0016787">
    <property type="term" value="F:hydrolase activity"/>
    <property type="evidence" value="ECO:0007669"/>
    <property type="project" value="UniProtKB-KW"/>
</dbReference>
<dbReference type="OrthoDB" id="9802050at2"/>
<reference evidence="2" key="1">
    <citation type="submission" date="2019-01" db="EMBL/GenBank/DDBJ databases">
        <title>Cytophagaceae bacterium strain CAR-16.</title>
        <authorList>
            <person name="Chen W.-M."/>
        </authorList>
    </citation>
    <scope>NUCLEOTIDE SEQUENCE [LARGE SCALE GENOMIC DNA]</scope>
    <source>
        <strain evidence="2">CHR27</strain>
    </source>
</reference>
<dbReference type="AlphaFoldDB" id="A0A4Q1KH56"/>
<dbReference type="InterPro" id="IPR007709">
    <property type="entry name" value="N-FG_amidohydro"/>
</dbReference>
<evidence type="ECO:0000313" key="1">
    <source>
        <dbReference type="EMBL" id="RXR28665.1"/>
    </source>
</evidence>
<accession>A0A4Q1KH56</accession>
<sequence>MGDEKEQGGQAGPVEAGSFAFFGPDKPRWPVLISVPHAGRFYPDDVRDLSAHPLSMLARLEDRHADALVSGLIAQGYGVIVAQVARAAIDLNRDPRDIDRRMISGMPHGQALIETAKSRGGLGLFPRSLPRMGGLWRAPLHWARAQARIETIHVPYHARIEQAMRAIRTEHGEALLLDVHSMPPLDVGGAARPDVVIGDRFGTSAATRFSEIARAVVGMHGFCCALNHPYPGTYIAERHGKPESRRHVLQLEISRDLYLDSGLCEIGPGLTAVRAMIEDLAKALRDELSRDSNFALAAE</sequence>
<evidence type="ECO:0000313" key="2">
    <source>
        <dbReference type="Proteomes" id="UP000290958"/>
    </source>
</evidence>
<dbReference type="Gene3D" id="3.40.630.40">
    <property type="entry name" value="Zn-dependent exopeptidases"/>
    <property type="match status" value="1"/>
</dbReference>
<dbReference type="Pfam" id="PF05013">
    <property type="entry name" value="FGase"/>
    <property type="match status" value="1"/>
</dbReference>
<protein>
    <submittedName>
        <fullName evidence="1">N-formylglutamate amidohydrolase</fullName>
    </submittedName>
</protein>
<dbReference type="Proteomes" id="UP000290958">
    <property type="component" value="Unassembled WGS sequence"/>
</dbReference>
<name>A0A4Q1KH56_9SPHN</name>
<keyword evidence="1" id="KW-0378">Hydrolase</keyword>